<dbReference type="EMBL" id="FOUU01000006">
    <property type="protein sequence ID" value="SFM91243.1"/>
    <property type="molecule type" value="Genomic_DNA"/>
</dbReference>
<dbReference type="Proteomes" id="UP000199611">
    <property type="component" value="Unassembled WGS sequence"/>
</dbReference>
<organism evidence="1 2">
    <name type="scientific">Thermodesulforhabdus norvegica</name>
    <dbReference type="NCBI Taxonomy" id="39841"/>
    <lineage>
        <taxon>Bacteria</taxon>
        <taxon>Pseudomonadati</taxon>
        <taxon>Thermodesulfobacteriota</taxon>
        <taxon>Syntrophobacteria</taxon>
        <taxon>Syntrophobacterales</taxon>
        <taxon>Thermodesulforhabdaceae</taxon>
        <taxon>Thermodesulforhabdus</taxon>
    </lineage>
</organism>
<keyword evidence="2" id="KW-1185">Reference proteome</keyword>
<gene>
    <name evidence="1" type="ORF">SAMN05660836_01937</name>
</gene>
<dbReference type="AlphaFoldDB" id="A0A1I4URA2"/>
<reference evidence="1 2" key="1">
    <citation type="submission" date="2016-10" db="EMBL/GenBank/DDBJ databases">
        <authorList>
            <person name="de Groot N.N."/>
        </authorList>
    </citation>
    <scope>NUCLEOTIDE SEQUENCE [LARGE SCALE GENOMIC DNA]</scope>
    <source>
        <strain evidence="1 2">DSM 9990</strain>
    </source>
</reference>
<evidence type="ECO:0000313" key="2">
    <source>
        <dbReference type="Proteomes" id="UP000199611"/>
    </source>
</evidence>
<evidence type="ECO:0000313" key="1">
    <source>
        <dbReference type="EMBL" id="SFM91243.1"/>
    </source>
</evidence>
<accession>A0A1I4URA2</accession>
<dbReference type="OrthoDB" id="5497069at2"/>
<protein>
    <submittedName>
        <fullName evidence="1">Uncharacterized protein</fullName>
    </submittedName>
</protein>
<dbReference type="Gene3D" id="3.40.50.450">
    <property type="match status" value="1"/>
</dbReference>
<dbReference type="RefSeq" id="WP_093395362.1">
    <property type="nucleotide sequence ID" value="NZ_FOUU01000006.1"/>
</dbReference>
<name>A0A1I4URA2_9BACT</name>
<proteinExistence type="predicted"/>
<sequence length="502" mass="57294">MGPFSLRILIEERLSRPADLSSQVRKLDRDEAVCVLAIVDFMRRRGQKDGRKVQNLLSAAATYGFDRPSVKILLEESLGFRLSARIWNDCLKKAEVMLSGESLHVLETDFPCRFLFGLSKCDLQGFPKISMLNSRVPRSIKPDEPWLDSFRYALLALEGLDFMALVSVGTIGYDLFRIWAEDNEKENVIILPYSYRADGLNKKSSSFSCCISPLRCDRRTMMKCRDALIAGLSDIIIVVHLRPRSTMVENIRDALMRKKHVLVWRPSLSSLPLSGDSLISWEVSEVISKHGTLKADKVVEAGNLISRPDGSFPFGEYLYHYTRSTYGPAAQESREEYLRRLLKGDPLASNSSVDILVRIAQEGLIRAHGAMIRDGTPVVSWTSLPPGEVRRIRKWNPASLRWTLGLCGIAVKKSVLKRAGAMPACYIPSALYERLPRSERYRFQKHEPPQSDWKHEKEWRLRGDFDIRVLTPEEAFWFFLKGEDAQRFASLVRTDLPMYVFE</sequence>